<accession>A0A1H5SE40</accession>
<reference evidence="6 7" key="1">
    <citation type="submission" date="2016-10" db="EMBL/GenBank/DDBJ databases">
        <authorList>
            <person name="de Groot N.N."/>
        </authorList>
    </citation>
    <scope>NUCLEOTIDE SEQUENCE [LARGE SCALE GENOMIC DNA]</scope>
    <source>
        <strain evidence="6 7">Nl13</strain>
    </source>
</reference>
<sequence length="166" mass="18482">MGLQPNLLCCELQVTIISYGWRKEKAVTGGAEAGDGIIFKRSSCPITNGLNIFGDKWTLLVIRDLVLGKRRYADFISSPENIASNILADRLKRLETAGLVCRRVYQQKPVRYEYVLTEKGNDLKPVLEAISRWGKKHCPGTDVFRPVDPPALPVSKTGSTNSDFND</sequence>
<dbReference type="Gene3D" id="1.10.10.10">
    <property type="entry name" value="Winged helix-like DNA-binding domain superfamily/Winged helix DNA-binding domain"/>
    <property type="match status" value="1"/>
</dbReference>
<gene>
    <name evidence="6" type="ORF">SAMN05216403_102120</name>
</gene>
<proteinExistence type="predicted"/>
<dbReference type="GO" id="GO:0003677">
    <property type="term" value="F:DNA binding"/>
    <property type="evidence" value="ECO:0007669"/>
    <property type="project" value="UniProtKB-KW"/>
</dbReference>
<evidence type="ECO:0000256" key="4">
    <source>
        <dbReference type="SAM" id="MobiDB-lite"/>
    </source>
</evidence>
<dbReference type="PANTHER" id="PTHR33204:SF37">
    <property type="entry name" value="HTH-TYPE TRANSCRIPTIONAL REGULATOR YODB"/>
    <property type="match status" value="1"/>
</dbReference>
<dbReference type="OrthoDB" id="9807069at2"/>
<evidence type="ECO:0000256" key="2">
    <source>
        <dbReference type="ARBA" id="ARBA00023125"/>
    </source>
</evidence>
<dbReference type="PANTHER" id="PTHR33204">
    <property type="entry name" value="TRANSCRIPTIONAL REGULATOR, MARR FAMILY"/>
    <property type="match status" value="1"/>
</dbReference>
<feature type="region of interest" description="Disordered" evidence="4">
    <location>
        <begin position="147"/>
        <end position="166"/>
    </location>
</feature>
<dbReference type="EMBL" id="FNVK01000002">
    <property type="protein sequence ID" value="SEF48690.1"/>
    <property type="molecule type" value="Genomic_DNA"/>
</dbReference>
<keyword evidence="1" id="KW-0805">Transcription regulation</keyword>
<name>A0A1H5SE40_NITMU</name>
<dbReference type="Pfam" id="PF01638">
    <property type="entry name" value="HxlR"/>
    <property type="match status" value="1"/>
</dbReference>
<dbReference type="PROSITE" id="PS51118">
    <property type="entry name" value="HTH_HXLR"/>
    <property type="match status" value="1"/>
</dbReference>
<evidence type="ECO:0000256" key="3">
    <source>
        <dbReference type="ARBA" id="ARBA00023163"/>
    </source>
</evidence>
<evidence type="ECO:0000313" key="6">
    <source>
        <dbReference type="EMBL" id="SEF48690.1"/>
    </source>
</evidence>
<keyword evidence="3" id="KW-0804">Transcription</keyword>
<dbReference type="Proteomes" id="UP000236751">
    <property type="component" value="Unassembled WGS sequence"/>
</dbReference>
<dbReference type="InterPro" id="IPR002577">
    <property type="entry name" value="HTH_HxlR"/>
</dbReference>
<dbReference type="InterPro" id="IPR036390">
    <property type="entry name" value="WH_DNA-bd_sf"/>
</dbReference>
<evidence type="ECO:0000313" key="7">
    <source>
        <dbReference type="Proteomes" id="UP000236751"/>
    </source>
</evidence>
<evidence type="ECO:0000259" key="5">
    <source>
        <dbReference type="PROSITE" id="PS51118"/>
    </source>
</evidence>
<evidence type="ECO:0000256" key="1">
    <source>
        <dbReference type="ARBA" id="ARBA00023015"/>
    </source>
</evidence>
<keyword evidence="2" id="KW-0238">DNA-binding</keyword>
<dbReference type="InterPro" id="IPR036388">
    <property type="entry name" value="WH-like_DNA-bd_sf"/>
</dbReference>
<dbReference type="AlphaFoldDB" id="A0A1H5SE40"/>
<feature type="domain" description="HTH hxlR-type" evidence="5">
    <location>
        <begin position="44"/>
        <end position="142"/>
    </location>
</feature>
<dbReference type="SUPFAM" id="SSF46785">
    <property type="entry name" value="Winged helix' DNA-binding domain"/>
    <property type="match status" value="1"/>
</dbReference>
<organism evidence="6 7">
    <name type="scientific">Nitrosospira multiformis (strain ATCC 25196 / NCIMB 11849 / C 71)</name>
    <dbReference type="NCBI Taxonomy" id="323848"/>
    <lineage>
        <taxon>Bacteria</taxon>
        <taxon>Pseudomonadati</taxon>
        <taxon>Pseudomonadota</taxon>
        <taxon>Betaproteobacteria</taxon>
        <taxon>Nitrosomonadales</taxon>
        <taxon>Nitrosomonadaceae</taxon>
        <taxon>Nitrosospira</taxon>
    </lineage>
</organism>
<protein>
    <submittedName>
        <fullName evidence="6">Transcriptional regulator, HxlR family</fullName>
    </submittedName>
</protein>
<feature type="compositionally biased region" description="Polar residues" evidence="4">
    <location>
        <begin position="156"/>
        <end position="166"/>
    </location>
</feature>